<dbReference type="EC" id="1.8.1.9" evidence="6"/>
<evidence type="ECO:0000256" key="6">
    <source>
        <dbReference type="RuleBase" id="RU003880"/>
    </source>
</evidence>
<keyword evidence="7" id="KW-0521">NADP</keyword>
<keyword evidence="1 6" id="KW-0285">Flavoprotein</keyword>
<dbReference type="InterPro" id="IPR008255">
    <property type="entry name" value="Pyr_nucl-diS_OxRdtase_2_AS"/>
</dbReference>
<dbReference type="Pfam" id="PF07992">
    <property type="entry name" value="Pyr_redox_2"/>
    <property type="match status" value="1"/>
</dbReference>
<gene>
    <name evidence="9" type="ORF">HNP65_000489</name>
</gene>
<comment type="cofactor">
    <cofactor evidence="7">
        <name>FAD</name>
        <dbReference type="ChEBI" id="CHEBI:57692"/>
    </cofactor>
    <text evidence="7">Binds 1 FAD per subunit.</text>
</comment>
<keyword evidence="2 6" id="KW-0274">FAD</keyword>
<keyword evidence="5 6" id="KW-0676">Redox-active center</keyword>
<organism evidence="9 10">
    <name type="scientific">Thermosipho japonicus</name>
    <dbReference type="NCBI Taxonomy" id="90323"/>
    <lineage>
        <taxon>Bacteria</taxon>
        <taxon>Thermotogati</taxon>
        <taxon>Thermotogota</taxon>
        <taxon>Thermotogae</taxon>
        <taxon>Thermotogales</taxon>
        <taxon>Fervidobacteriaceae</taxon>
        <taxon>Thermosipho</taxon>
    </lineage>
</organism>
<comment type="subunit">
    <text evidence="6">Homodimer.</text>
</comment>
<dbReference type="GO" id="GO:0019430">
    <property type="term" value="P:removal of superoxide radicals"/>
    <property type="evidence" value="ECO:0007669"/>
    <property type="project" value="UniProtKB-UniRule"/>
</dbReference>
<reference evidence="9 10" key="1">
    <citation type="submission" date="2020-08" db="EMBL/GenBank/DDBJ databases">
        <title>Genomic Encyclopedia of Type Strains, Phase IV (KMG-IV): sequencing the most valuable type-strain genomes for metagenomic binning, comparative biology and taxonomic classification.</title>
        <authorList>
            <person name="Goeker M."/>
        </authorList>
    </citation>
    <scope>NUCLEOTIDE SEQUENCE [LARGE SCALE GENOMIC DNA]</scope>
    <source>
        <strain evidence="9 10">DSM 13481</strain>
    </source>
</reference>
<feature type="domain" description="FAD/NAD(P)-binding" evidence="8">
    <location>
        <begin position="17"/>
        <end position="304"/>
    </location>
</feature>
<dbReference type="Gene3D" id="3.50.50.60">
    <property type="entry name" value="FAD/NAD(P)-binding domain"/>
    <property type="match status" value="2"/>
</dbReference>
<dbReference type="InterPro" id="IPR023753">
    <property type="entry name" value="FAD/NAD-binding_dom"/>
</dbReference>
<dbReference type="PRINTS" id="PR00469">
    <property type="entry name" value="PNDRDTASEII"/>
</dbReference>
<evidence type="ECO:0000256" key="3">
    <source>
        <dbReference type="ARBA" id="ARBA00023002"/>
    </source>
</evidence>
<dbReference type="AlphaFoldDB" id="A0A841GI67"/>
<dbReference type="RefSeq" id="WP_184618794.1">
    <property type="nucleotide sequence ID" value="NZ_JACHEX010000001.1"/>
</dbReference>
<dbReference type="InterPro" id="IPR050097">
    <property type="entry name" value="Ferredoxin-NADP_redctase_2"/>
</dbReference>
<comment type="caution">
    <text evidence="9">The sequence shown here is derived from an EMBL/GenBank/DDBJ whole genome shotgun (WGS) entry which is preliminary data.</text>
</comment>
<dbReference type="PANTHER" id="PTHR48105">
    <property type="entry name" value="THIOREDOXIN REDUCTASE 1-RELATED-RELATED"/>
    <property type="match status" value="1"/>
</dbReference>
<dbReference type="Proteomes" id="UP000555828">
    <property type="component" value="Unassembled WGS sequence"/>
</dbReference>
<evidence type="ECO:0000256" key="2">
    <source>
        <dbReference type="ARBA" id="ARBA00022827"/>
    </source>
</evidence>
<evidence type="ECO:0000313" key="9">
    <source>
        <dbReference type="EMBL" id="MBB6062067.1"/>
    </source>
</evidence>
<keyword evidence="10" id="KW-1185">Reference proteome</keyword>
<evidence type="ECO:0000256" key="7">
    <source>
        <dbReference type="RuleBase" id="RU003881"/>
    </source>
</evidence>
<comment type="catalytic activity">
    <reaction evidence="6">
        <text>[thioredoxin]-dithiol + NADP(+) = [thioredoxin]-disulfide + NADPH + H(+)</text>
        <dbReference type="Rhea" id="RHEA:20345"/>
        <dbReference type="Rhea" id="RHEA-COMP:10698"/>
        <dbReference type="Rhea" id="RHEA-COMP:10700"/>
        <dbReference type="ChEBI" id="CHEBI:15378"/>
        <dbReference type="ChEBI" id="CHEBI:29950"/>
        <dbReference type="ChEBI" id="CHEBI:50058"/>
        <dbReference type="ChEBI" id="CHEBI:57783"/>
        <dbReference type="ChEBI" id="CHEBI:58349"/>
        <dbReference type="EC" id="1.8.1.9"/>
    </reaction>
</comment>
<evidence type="ECO:0000256" key="4">
    <source>
        <dbReference type="ARBA" id="ARBA00023157"/>
    </source>
</evidence>
<keyword evidence="4" id="KW-1015">Disulfide bond</keyword>
<accession>A0A841GI67</accession>
<dbReference type="GO" id="GO:0004791">
    <property type="term" value="F:thioredoxin-disulfide reductase (NADPH) activity"/>
    <property type="evidence" value="ECO:0007669"/>
    <property type="project" value="UniProtKB-UniRule"/>
</dbReference>
<dbReference type="PROSITE" id="PS00573">
    <property type="entry name" value="PYRIDINE_REDOX_2"/>
    <property type="match status" value="1"/>
</dbReference>
<sequence length="316" mass="34055">MVHFDLGNISTGPKDYYDILIIGGGPAGLTAAIYAGRAGLSAAVFEKALEGGAVTQTHVVENWPGFIRIEGGELGEKFAEHAKTFGAEIITAEVLKISYDNEYKYVELDNGKKVKGKVLIYATGAVPRKLGVPGEEKFRGKGVTYCAACDGYLFSGKDVVVVGGGDSACDEAHFLAKMVKSITMVQNLPYLTAAKVLQDRLLENKNVKVILNSLVKEIRGKDKVEEVVVVNNETGEETVIKAEGVFIYVGLVPKSDLLKGIVDINEYGYIKTDENMETNVPGIYAVGDVREKNLRQIVTAAADGAIAVEHAAKKYF</sequence>
<evidence type="ECO:0000256" key="5">
    <source>
        <dbReference type="ARBA" id="ARBA00023284"/>
    </source>
</evidence>
<dbReference type="PRINTS" id="PR00368">
    <property type="entry name" value="FADPNR"/>
</dbReference>
<evidence type="ECO:0000259" key="8">
    <source>
        <dbReference type="Pfam" id="PF07992"/>
    </source>
</evidence>
<dbReference type="SUPFAM" id="SSF51905">
    <property type="entry name" value="FAD/NAD(P)-binding domain"/>
    <property type="match status" value="1"/>
</dbReference>
<keyword evidence="3 6" id="KW-0560">Oxidoreductase</keyword>
<protein>
    <recommendedName>
        <fullName evidence="6">Thioredoxin reductase</fullName>
        <ecNumber evidence="6">1.8.1.9</ecNumber>
    </recommendedName>
</protein>
<evidence type="ECO:0000256" key="1">
    <source>
        <dbReference type="ARBA" id="ARBA00022630"/>
    </source>
</evidence>
<dbReference type="EMBL" id="JACHEX010000001">
    <property type="protein sequence ID" value="MBB6062067.1"/>
    <property type="molecule type" value="Genomic_DNA"/>
</dbReference>
<evidence type="ECO:0000313" key="10">
    <source>
        <dbReference type="Proteomes" id="UP000555828"/>
    </source>
</evidence>
<proteinExistence type="inferred from homology"/>
<dbReference type="NCBIfam" id="TIGR01292">
    <property type="entry name" value="TRX_reduct"/>
    <property type="match status" value="1"/>
</dbReference>
<dbReference type="InterPro" id="IPR036188">
    <property type="entry name" value="FAD/NAD-bd_sf"/>
</dbReference>
<dbReference type="InterPro" id="IPR005982">
    <property type="entry name" value="Thioredox_Rdtase"/>
</dbReference>
<name>A0A841GI67_9BACT</name>
<dbReference type="GO" id="GO:0005737">
    <property type="term" value="C:cytoplasm"/>
    <property type="evidence" value="ECO:0007669"/>
    <property type="project" value="InterPro"/>
</dbReference>
<comment type="similarity">
    <text evidence="6">Belongs to the class-II pyridine nucleotide-disulfide oxidoreductase family.</text>
</comment>